<dbReference type="PANTHER" id="PTHR17271">
    <property type="entry name" value="PLECKSTRIN HOMOLOGY PH DOMAIN-CONTAINING PROTEIN"/>
    <property type="match status" value="1"/>
</dbReference>
<dbReference type="InterPro" id="IPR052223">
    <property type="entry name" value="Actin_Cytoskeleton_Reg"/>
</dbReference>
<gene>
    <name evidence="2" type="ORF">IRJ41_011484</name>
</gene>
<organism evidence="2 3">
    <name type="scientific">Triplophysa rosa</name>
    <name type="common">Cave loach</name>
    <dbReference type="NCBI Taxonomy" id="992332"/>
    <lineage>
        <taxon>Eukaryota</taxon>
        <taxon>Metazoa</taxon>
        <taxon>Chordata</taxon>
        <taxon>Craniata</taxon>
        <taxon>Vertebrata</taxon>
        <taxon>Euteleostomi</taxon>
        <taxon>Actinopterygii</taxon>
        <taxon>Neopterygii</taxon>
        <taxon>Teleostei</taxon>
        <taxon>Ostariophysi</taxon>
        <taxon>Cypriniformes</taxon>
        <taxon>Nemacheilidae</taxon>
        <taxon>Triplophysa</taxon>
    </lineage>
</organism>
<keyword evidence="1" id="KW-0175">Coiled coil</keyword>
<proteinExistence type="predicted"/>
<keyword evidence="2" id="KW-0966">Cell projection</keyword>
<evidence type="ECO:0000313" key="2">
    <source>
        <dbReference type="EMBL" id="KAI7803775.1"/>
    </source>
</evidence>
<protein>
    <submittedName>
        <fullName evidence="2">Flagellar attachment zone protein 1-like</fullName>
    </submittedName>
</protein>
<dbReference type="GO" id="GO:0051015">
    <property type="term" value="F:actin filament binding"/>
    <property type="evidence" value="ECO:0007669"/>
    <property type="project" value="TreeGrafter"/>
</dbReference>
<sequence>MNGEVKHTQSSQEKDVYQLEVNLRVKESEIKCLKQEITSLKLELQAANMHFKELQLELSALGVKTQSDFTKLRMEPARKQSLKYDLMKSRSNPDCSTLSQAIGSKSLKDGLTVLERMKLFELTGMQKT</sequence>
<dbReference type="GO" id="GO:0015629">
    <property type="term" value="C:actin cytoskeleton"/>
    <property type="evidence" value="ECO:0007669"/>
    <property type="project" value="TreeGrafter"/>
</dbReference>
<keyword evidence="2" id="KW-0282">Flagellum</keyword>
<reference evidence="2" key="1">
    <citation type="submission" date="2021-02" db="EMBL/GenBank/DDBJ databases">
        <title>Comparative genomics reveals that relaxation of natural selection precedes convergent phenotypic evolution of cavefish.</title>
        <authorList>
            <person name="Peng Z."/>
        </authorList>
    </citation>
    <scope>NUCLEOTIDE SEQUENCE</scope>
    <source>
        <tissue evidence="2">Muscle</tissue>
    </source>
</reference>
<dbReference type="AlphaFoldDB" id="A0A9W7WLL1"/>
<evidence type="ECO:0000256" key="1">
    <source>
        <dbReference type="SAM" id="Coils"/>
    </source>
</evidence>
<dbReference type="Proteomes" id="UP001059041">
    <property type="component" value="Linkage Group LG11"/>
</dbReference>
<keyword evidence="2" id="KW-0969">Cilium</keyword>
<keyword evidence="3" id="KW-1185">Reference proteome</keyword>
<dbReference type="PANTHER" id="PTHR17271:SF9">
    <property type="entry name" value="MYOSIN PHOSPHATASE RHO-INTERACTING PROTEIN"/>
    <property type="match status" value="1"/>
</dbReference>
<name>A0A9W7WLL1_TRIRA</name>
<feature type="coiled-coil region" evidence="1">
    <location>
        <begin position="16"/>
        <end position="57"/>
    </location>
</feature>
<comment type="caution">
    <text evidence="2">The sequence shown here is derived from an EMBL/GenBank/DDBJ whole genome shotgun (WGS) entry which is preliminary data.</text>
</comment>
<evidence type="ECO:0000313" key="3">
    <source>
        <dbReference type="Proteomes" id="UP001059041"/>
    </source>
</evidence>
<accession>A0A9W7WLL1</accession>
<dbReference type="EMBL" id="JAFHDT010000011">
    <property type="protein sequence ID" value="KAI7803775.1"/>
    <property type="molecule type" value="Genomic_DNA"/>
</dbReference>